<evidence type="ECO:0000313" key="2">
    <source>
        <dbReference type="Proteomes" id="UP000183447"/>
    </source>
</evidence>
<dbReference type="RefSeq" id="WP_072338695.1">
    <property type="nucleotide sequence ID" value="NZ_FPKU01000001.1"/>
</dbReference>
<accession>A0A1K2HT14</accession>
<protein>
    <recommendedName>
        <fullName evidence="3">DUF2188 domain-containing protein</fullName>
    </recommendedName>
</protein>
<reference evidence="1 2" key="1">
    <citation type="submission" date="2016-11" db="EMBL/GenBank/DDBJ databases">
        <authorList>
            <person name="Jaros S."/>
            <person name="Januszkiewicz K."/>
            <person name="Wedrychowicz H."/>
        </authorList>
    </citation>
    <scope>NUCLEOTIDE SEQUENCE [LARGE SCALE GENOMIC DNA]</scope>
    <source>
        <strain evidence="1 2">ATCC 23634</strain>
    </source>
</reference>
<organism evidence="1 2">
    <name type="scientific">Devosia enhydra</name>
    <dbReference type="NCBI Taxonomy" id="665118"/>
    <lineage>
        <taxon>Bacteria</taxon>
        <taxon>Pseudomonadati</taxon>
        <taxon>Pseudomonadota</taxon>
        <taxon>Alphaproteobacteria</taxon>
        <taxon>Hyphomicrobiales</taxon>
        <taxon>Devosiaceae</taxon>
        <taxon>Devosia</taxon>
    </lineage>
</organism>
<name>A0A1K2HT14_9HYPH</name>
<proteinExistence type="predicted"/>
<evidence type="ECO:0008006" key="3">
    <source>
        <dbReference type="Google" id="ProtNLM"/>
    </source>
</evidence>
<evidence type="ECO:0000313" key="1">
    <source>
        <dbReference type="EMBL" id="SFZ81181.1"/>
    </source>
</evidence>
<dbReference type="AlphaFoldDB" id="A0A1K2HT14"/>
<dbReference type="EMBL" id="FPKU01000001">
    <property type="protein sequence ID" value="SFZ81181.1"/>
    <property type="molecule type" value="Genomic_DNA"/>
</dbReference>
<dbReference type="STRING" id="665118.SAMN02983003_0360"/>
<sequence length="86" mass="9401">MARALHIVINSMDRWWVDFEGRATGPFETIQQAAVEAQAIARVTARETGRIAEVLAPDASGKYWVVWTSARDGAPKALEFLTGQAA</sequence>
<keyword evidence="2" id="KW-1185">Reference proteome</keyword>
<dbReference type="Proteomes" id="UP000183447">
    <property type="component" value="Unassembled WGS sequence"/>
</dbReference>
<gene>
    <name evidence="1" type="ORF">SAMN02983003_0360</name>
</gene>
<dbReference type="OrthoDB" id="7949809at2"/>